<dbReference type="PANTHER" id="PTHR34773">
    <property type="entry name" value="FLAGELLAR SECRETION CHAPERONE FLIS"/>
    <property type="match status" value="1"/>
</dbReference>
<keyword evidence="5" id="KW-0143">Chaperone</keyword>
<keyword evidence="4" id="KW-1005">Bacterial flagellum biogenesis</keyword>
<dbReference type="InterPro" id="IPR036584">
    <property type="entry name" value="FliS_sf"/>
</dbReference>
<dbReference type="InterPro" id="IPR003713">
    <property type="entry name" value="FliS"/>
</dbReference>
<protein>
    <submittedName>
        <fullName evidence="6">Flagellar protein FliS</fullName>
    </submittedName>
</protein>
<dbReference type="CDD" id="cd16098">
    <property type="entry name" value="FliS"/>
    <property type="match status" value="1"/>
</dbReference>
<keyword evidence="6" id="KW-0282">Flagellum</keyword>
<accession>A0A552U792</accession>
<dbReference type="Pfam" id="PF02561">
    <property type="entry name" value="FliS"/>
    <property type="match status" value="1"/>
</dbReference>
<evidence type="ECO:0000313" key="6">
    <source>
        <dbReference type="EMBL" id="TRW14085.1"/>
    </source>
</evidence>
<sequence>MHTATVVRQPAAAAAHYRDIDLAARVAAASPHQLVTMLLDGLRTSLGGAARALADRQPAQRIRTVTRALAILDALEASLDFGSGGRPARSLAALYGELRALVVAGNAEGRPELLSVAAERVATLSGAWREIAPPR</sequence>
<comment type="subcellular location">
    <subcellularLocation>
        <location evidence="1">Cytoplasm</location>
        <location evidence="1">Cytosol</location>
    </subcellularLocation>
</comment>
<evidence type="ECO:0000256" key="2">
    <source>
        <dbReference type="ARBA" id="ARBA00008787"/>
    </source>
</evidence>
<dbReference type="PANTHER" id="PTHR34773:SF1">
    <property type="entry name" value="FLAGELLAR SECRETION CHAPERONE FLIS"/>
    <property type="match status" value="1"/>
</dbReference>
<keyword evidence="6" id="KW-0966">Cell projection</keyword>
<comment type="caution">
    <text evidence="6">The sequence shown here is derived from an EMBL/GenBank/DDBJ whole genome shotgun (WGS) entry which is preliminary data.</text>
</comment>
<dbReference type="GO" id="GO:0071973">
    <property type="term" value="P:bacterial-type flagellum-dependent cell motility"/>
    <property type="evidence" value="ECO:0007669"/>
    <property type="project" value="TreeGrafter"/>
</dbReference>
<dbReference type="RefSeq" id="WP_144237291.1">
    <property type="nucleotide sequence ID" value="NZ_VJWA01000002.1"/>
</dbReference>
<organism evidence="6 7">
    <name type="scientific">Glacieibacterium frigidum</name>
    <dbReference type="NCBI Taxonomy" id="2593303"/>
    <lineage>
        <taxon>Bacteria</taxon>
        <taxon>Pseudomonadati</taxon>
        <taxon>Pseudomonadota</taxon>
        <taxon>Alphaproteobacteria</taxon>
        <taxon>Sphingomonadales</taxon>
        <taxon>Sphingosinicellaceae</taxon>
        <taxon>Glacieibacterium</taxon>
    </lineage>
</organism>
<evidence type="ECO:0000256" key="3">
    <source>
        <dbReference type="ARBA" id="ARBA00022490"/>
    </source>
</evidence>
<dbReference type="EMBL" id="VJWA01000002">
    <property type="protein sequence ID" value="TRW14085.1"/>
    <property type="molecule type" value="Genomic_DNA"/>
</dbReference>
<dbReference type="Proteomes" id="UP000317894">
    <property type="component" value="Unassembled WGS sequence"/>
</dbReference>
<evidence type="ECO:0000256" key="4">
    <source>
        <dbReference type="ARBA" id="ARBA00022795"/>
    </source>
</evidence>
<name>A0A552U792_9SPHN</name>
<dbReference type="AlphaFoldDB" id="A0A552U792"/>
<dbReference type="OrthoDB" id="7355300at2"/>
<proteinExistence type="inferred from homology"/>
<evidence type="ECO:0000313" key="7">
    <source>
        <dbReference type="Proteomes" id="UP000317894"/>
    </source>
</evidence>
<evidence type="ECO:0000256" key="5">
    <source>
        <dbReference type="ARBA" id="ARBA00023186"/>
    </source>
</evidence>
<dbReference type="GO" id="GO:0005829">
    <property type="term" value="C:cytosol"/>
    <property type="evidence" value="ECO:0007669"/>
    <property type="project" value="UniProtKB-SubCell"/>
</dbReference>
<dbReference type="SUPFAM" id="SSF101116">
    <property type="entry name" value="Flagellar export chaperone FliS"/>
    <property type="match status" value="1"/>
</dbReference>
<comment type="similarity">
    <text evidence="2">Belongs to the FliS family.</text>
</comment>
<keyword evidence="6" id="KW-0969">Cilium</keyword>
<reference evidence="6 7" key="1">
    <citation type="submission" date="2019-07" db="EMBL/GenBank/DDBJ databases">
        <title>Novel species isolated from glacier.</title>
        <authorList>
            <person name="Liu Q."/>
            <person name="Xin Y.-H."/>
        </authorList>
    </citation>
    <scope>NUCLEOTIDE SEQUENCE [LARGE SCALE GENOMIC DNA]</scope>
    <source>
        <strain evidence="6 7">LB1R16</strain>
    </source>
</reference>
<keyword evidence="7" id="KW-1185">Reference proteome</keyword>
<evidence type="ECO:0000256" key="1">
    <source>
        <dbReference type="ARBA" id="ARBA00004514"/>
    </source>
</evidence>
<keyword evidence="3" id="KW-0963">Cytoplasm</keyword>
<dbReference type="Gene3D" id="1.20.120.340">
    <property type="entry name" value="Flagellar protein FliS"/>
    <property type="match status" value="1"/>
</dbReference>
<gene>
    <name evidence="6" type="ORF">FMM06_10150</name>
</gene>
<dbReference type="GO" id="GO:0044780">
    <property type="term" value="P:bacterial-type flagellum assembly"/>
    <property type="evidence" value="ECO:0007669"/>
    <property type="project" value="InterPro"/>
</dbReference>